<sequence>MVYHRFPTPNRIARFLTLAFTVALVIPPMILSRSATATSLAAEGWMSESAVATGWEAEFRAAIRAQRSGQQEGTPLTIE</sequence>
<feature type="non-terminal residue" evidence="1">
    <location>
        <position position="79"/>
    </location>
</feature>
<dbReference type="AlphaFoldDB" id="A0A382FPE3"/>
<gene>
    <name evidence="1" type="ORF">METZ01_LOCUS217373</name>
</gene>
<evidence type="ECO:0000313" key="1">
    <source>
        <dbReference type="EMBL" id="SVB64519.1"/>
    </source>
</evidence>
<accession>A0A382FPE3</accession>
<proteinExistence type="predicted"/>
<protein>
    <submittedName>
        <fullName evidence="1">Uncharacterized protein</fullName>
    </submittedName>
</protein>
<dbReference type="EMBL" id="UINC01050946">
    <property type="protein sequence ID" value="SVB64519.1"/>
    <property type="molecule type" value="Genomic_DNA"/>
</dbReference>
<organism evidence="1">
    <name type="scientific">marine metagenome</name>
    <dbReference type="NCBI Taxonomy" id="408172"/>
    <lineage>
        <taxon>unclassified sequences</taxon>
        <taxon>metagenomes</taxon>
        <taxon>ecological metagenomes</taxon>
    </lineage>
</organism>
<reference evidence="1" key="1">
    <citation type="submission" date="2018-05" db="EMBL/GenBank/DDBJ databases">
        <authorList>
            <person name="Lanie J.A."/>
            <person name="Ng W.-L."/>
            <person name="Kazmierczak K.M."/>
            <person name="Andrzejewski T.M."/>
            <person name="Davidsen T.M."/>
            <person name="Wayne K.J."/>
            <person name="Tettelin H."/>
            <person name="Glass J.I."/>
            <person name="Rusch D."/>
            <person name="Podicherti R."/>
            <person name="Tsui H.-C.T."/>
            <person name="Winkler M.E."/>
        </authorList>
    </citation>
    <scope>NUCLEOTIDE SEQUENCE</scope>
</reference>
<name>A0A382FPE3_9ZZZZ</name>